<comment type="caution">
    <text evidence="1">The sequence shown here is derived from an EMBL/GenBank/DDBJ whole genome shotgun (WGS) entry which is preliminary data.</text>
</comment>
<name>A0AA39DEG8_VITRO</name>
<proteinExistence type="predicted"/>
<sequence length="93" mass="10135">MAIKILSITTLNPGRVVQIEAPSHEDLVQYKHEVGDITIVVASKSCSSEDLKAIRAYCHELDYSYEGPLSIEVPSAVKENTESTSGQKGTTKK</sequence>
<organism evidence="1 2">
    <name type="scientific">Vitis rotundifolia</name>
    <name type="common">Muscadine grape</name>
    <dbReference type="NCBI Taxonomy" id="103349"/>
    <lineage>
        <taxon>Eukaryota</taxon>
        <taxon>Viridiplantae</taxon>
        <taxon>Streptophyta</taxon>
        <taxon>Embryophyta</taxon>
        <taxon>Tracheophyta</taxon>
        <taxon>Spermatophyta</taxon>
        <taxon>Magnoliopsida</taxon>
        <taxon>eudicotyledons</taxon>
        <taxon>Gunneridae</taxon>
        <taxon>Pentapetalae</taxon>
        <taxon>rosids</taxon>
        <taxon>Vitales</taxon>
        <taxon>Vitaceae</taxon>
        <taxon>Viteae</taxon>
        <taxon>Vitis</taxon>
    </lineage>
</organism>
<accession>A0AA39DEG8</accession>
<reference evidence="1 2" key="1">
    <citation type="journal article" date="2023" name="BMC Biotechnol.">
        <title>Vitis rotundifolia cv Carlos genome sequencing.</title>
        <authorList>
            <person name="Huff M."/>
            <person name="Hulse-Kemp A."/>
            <person name="Scheffler B."/>
            <person name="Youngblood R."/>
            <person name="Simpson S."/>
            <person name="Babiker E."/>
            <person name="Staton M."/>
        </authorList>
    </citation>
    <scope>NUCLEOTIDE SEQUENCE [LARGE SCALE GENOMIC DNA]</scope>
    <source>
        <tissue evidence="1">Leaf</tissue>
    </source>
</reference>
<evidence type="ECO:0000313" key="2">
    <source>
        <dbReference type="Proteomes" id="UP001168098"/>
    </source>
</evidence>
<dbReference type="Proteomes" id="UP001168098">
    <property type="component" value="Unassembled WGS sequence"/>
</dbReference>
<protein>
    <submittedName>
        <fullName evidence="1">Uncharacterized protein</fullName>
    </submittedName>
</protein>
<gene>
    <name evidence="1" type="ORF">PVL29_020106</name>
</gene>
<dbReference type="AlphaFoldDB" id="A0AA39DEG8"/>
<keyword evidence="2" id="KW-1185">Reference proteome</keyword>
<evidence type="ECO:0000313" key="1">
    <source>
        <dbReference type="EMBL" id="KAJ9681041.1"/>
    </source>
</evidence>
<dbReference type="EMBL" id="JARBHA010000015">
    <property type="protein sequence ID" value="KAJ9681041.1"/>
    <property type="molecule type" value="Genomic_DNA"/>
</dbReference>